<feature type="non-terminal residue" evidence="1">
    <location>
        <position position="1"/>
    </location>
</feature>
<evidence type="ECO:0000313" key="2">
    <source>
        <dbReference type="Proteomes" id="UP000053424"/>
    </source>
</evidence>
<accession>A0A0C3BR38</accession>
<proteinExistence type="predicted"/>
<evidence type="ECO:0000313" key="1">
    <source>
        <dbReference type="EMBL" id="KIM39095.1"/>
    </source>
</evidence>
<name>A0A0C3BR38_HEBCY</name>
<keyword evidence="2" id="KW-1185">Reference proteome</keyword>
<dbReference type="HOGENOM" id="CLU_3111935_0_0_1"/>
<dbReference type="AlphaFoldDB" id="A0A0C3BR38"/>
<reference evidence="2" key="2">
    <citation type="submission" date="2015-01" db="EMBL/GenBank/DDBJ databases">
        <title>Evolutionary Origins and Diversification of the Mycorrhizal Mutualists.</title>
        <authorList>
            <consortium name="DOE Joint Genome Institute"/>
            <consortium name="Mycorrhizal Genomics Consortium"/>
            <person name="Kohler A."/>
            <person name="Kuo A."/>
            <person name="Nagy L.G."/>
            <person name="Floudas D."/>
            <person name="Copeland A."/>
            <person name="Barry K.W."/>
            <person name="Cichocki N."/>
            <person name="Veneault-Fourrey C."/>
            <person name="LaButti K."/>
            <person name="Lindquist E.A."/>
            <person name="Lipzen A."/>
            <person name="Lundell T."/>
            <person name="Morin E."/>
            <person name="Murat C."/>
            <person name="Riley R."/>
            <person name="Ohm R."/>
            <person name="Sun H."/>
            <person name="Tunlid A."/>
            <person name="Henrissat B."/>
            <person name="Grigoriev I.V."/>
            <person name="Hibbett D.S."/>
            <person name="Martin F."/>
        </authorList>
    </citation>
    <scope>NUCLEOTIDE SEQUENCE [LARGE SCALE GENOMIC DNA]</scope>
    <source>
        <strain evidence="2">h7</strain>
    </source>
</reference>
<organism evidence="1 2">
    <name type="scientific">Hebeloma cylindrosporum</name>
    <dbReference type="NCBI Taxonomy" id="76867"/>
    <lineage>
        <taxon>Eukaryota</taxon>
        <taxon>Fungi</taxon>
        <taxon>Dikarya</taxon>
        <taxon>Basidiomycota</taxon>
        <taxon>Agaricomycotina</taxon>
        <taxon>Agaricomycetes</taxon>
        <taxon>Agaricomycetidae</taxon>
        <taxon>Agaricales</taxon>
        <taxon>Agaricineae</taxon>
        <taxon>Hymenogastraceae</taxon>
        <taxon>Hebeloma</taxon>
    </lineage>
</organism>
<gene>
    <name evidence="1" type="ORF">M413DRAFT_447443</name>
</gene>
<dbReference type="EMBL" id="KN831787">
    <property type="protein sequence ID" value="KIM39095.1"/>
    <property type="molecule type" value="Genomic_DNA"/>
</dbReference>
<sequence>MSIPIDPVDAVGRFANLLVSLPVLILAVCTKEGTKDNILFKCKGQGRRAHN</sequence>
<reference evidence="1 2" key="1">
    <citation type="submission" date="2014-04" db="EMBL/GenBank/DDBJ databases">
        <authorList>
            <consortium name="DOE Joint Genome Institute"/>
            <person name="Kuo A."/>
            <person name="Gay G."/>
            <person name="Dore J."/>
            <person name="Kohler A."/>
            <person name="Nagy L.G."/>
            <person name="Floudas D."/>
            <person name="Copeland A."/>
            <person name="Barry K.W."/>
            <person name="Cichocki N."/>
            <person name="Veneault-Fourrey C."/>
            <person name="LaButti K."/>
            <person name="Lindquist E.A."/>
            <person name="Lipzen A."/>
            <person name="Lundell T."/>
            <person name="Morin E."/>
            <person name="Murat C."/>
            <person name="Sun H."/>
            <person name="Tunlid A."/>
            <person name="Henrissat B."/>
            <person name="Grigoriev I.V."/>
            <person name="Hibbett D.S."/>
            <person name="Martin F."/>
            <person name="Nordberg H.P."/>
            <person name="Cantor M.N."/>
            <person name="Hua S.X."/>
        </authorList>
    </citation>
    <scope>NUCLEOTIDE SEQUENCE [LARGE SCALE GENOMIC DNA]</scope>
    <source>
        <strain evidence="2">h7</strain>
    </source>
</reference>
<protein>
    <submittedName>
        <fullName evidence="1">Uncharacterized protein</fullName>
    </submittedName>
</protein>
<dbReference type="Proteomes" id="UP000053424">
    <property type="component" value="Unassembled WGS sequence"/>
</dbReference>